<dbReference type="EMBL" id="CP002582">
    <property type="protein sequence ID" value="ADZ82560.1"/>
    <property type="molecule type" value="Genomic_DNA"/>
</dbReference>
<name>F2JQ12_CELLD</name>
<dbReference type="KEGG" id="cle:Clole_0827"/>
<dbReference type="STRING" id="642492.Clole_0827"/>
<keyword evidence="3" id="KW-1185">Reference proteome</keyword>
<proteinExistence type="predicted"/>
<gene>
    <name evidence="2" type="ordered locus">Clole_0827</name>
</gene>
<accession>F2JQ12</accession>
<sequence length="116" mass="13169">MIKVNDVELNFDVMDAVQLENYEAALLKVKNTNPAKGLSASGRIKEQCNVVKTFFDEACGAGTAEALFGDSYNYRTHYEAFESFINMISEETKKEQKAMDERVAKYTLNRAQRRAK</sequence>
<dbReference type="InterPro" id="IPR046655">
    <property type="entry name" value="DUF6673"/>
</dbReference>
<dbReference type="Pfam" id="PF20378">
    <property type="entry name" value="DUF6673"/>
    <property type="match status" value="1"/>
</dbReference>
<evidence type="ECO:0000313" key="2">
    <source>
        <dbReference type="EMBL" id="ADZ82560.1"/>
    </source>
</evidence>
<dbReference type="HOGENOM" id="CLU_161951_1_0_9"/>
<organism evidence="2 3">
    <name type="scientific">Cellulosilyticum lentocellum (strain ATCC 49066 / DSM 5427 / NCIMB 11756 / RHM5)</name>
    <name type="common">Clostridium lentocellum</name>
    <dbReference type="NCBI Taxonomy" id="642492"/>
    <lineage>
        <taxon>Bacteria</taxon>
        <taxon>Bacillati</taxon>
        <taxon>Bacillota</taxon>
        <taxon>Clostridia</taxon>
        <taxon>Lachnospirales</taxon>
        <taxon>Cellulosilyticaceae</taxon>
        <taxon>Cellulosilyticum</taxon>
    </lineage>
</organism>
<reference evidence="2 3" key="1">
    <citation type="journal article" date="2011" name="J. Bacteriol.">
        <title>Complete genome sequence of the cellulose-degrading bacterium Cellulosilyticum lentocellum.</title>
        <authorList>
            <consortium name="US DOE Joint Genome Institute"/>
            <person name="Miller D.A."/>
            <person name="Suen G."/>
            <person name="Bruce D."/>
            <person name="Copeland A."/>
            <person name="Cheng J.F."/>
            <person name="Detter C."/>
            <person name="Goodwin L.A."/>
            <person name="Han C.S."/>
            <person name="Hauser L.J."/>
            <person name="Land M.L."/>
            <person name="Lapidus A."/>
            <person name="Lucas S."/>
            <person name="Meincke L."/>
            <person name="Pitluck S."/>
            <person name="Tapia R."/>
            <person name="Teshima H."/>
            <person name="Woyke T."/>
            <person name="Fox B.G."/>
            <person name="Angert E.R."/>
            <person name="Currie C.R."/>
        </authorList>
    </citation>
    <scope>NUCLEOTIDE SEQUENCE [LARGE SCALE GENOMIC DNA]</scope>
    <source>
        <strain evidence="3">ATCC 49066 / DSM 5427 / NCIMB 11756 / RHM5</strain>
    </source>
</reference>
<dbReference type="Proteomes" id="UP000008467">
    <property type="component" value="Chromosome"/>
</dbReference>
<evidence type="ECO:0000259" key="1">
    <source>
        <dbReference type="Pfam" id="PF20378"/>
    </source>
</evidence>
<dbReference type="RefSeq" id="WP_013655861.1">
    <property type="nucleotide sequence ID" value="NC_015275.1"/>
</dbReference>
<protein>
    <recommendedName>
        <fullName evidence="1">DUF6673 domain-containing protein</fullName>
    </recommendedName>
</protein>
<feature type="domain" description="DUF6673" evidence="1">
    <location>
        <begin position="3"/>
        <end position="116"/>
    </location>
</feature>
<dbReference type="AlphaFoldDB" id="F2JQ12"/>
<evidence type="ECO:0000313" key="3">
    <source>
        <dbReference type="Proteomes" id="UP000008467"/>
    </source>
</evidence>